<dbReference type="GO" id="GO:0005506">
    <property type="term" value="F:iron ion binding"/>
    <property type="evidence" value="ECO:0007669"/>
    <property type="project" value="InterPro"/>
</dbReference>
<dbReference type="Gene3D" id="1.10.760.10">
    <property type="entry name" value="Cytochrome c-like domain"/>
    <property type="match status" value="1"/>
</dbReference>
<evidence type="ECO:0000256" key="4">
    <source>
        <dbReference type="ARBA" id="ARBA00022982"/>
    </source>
</evidence>
<keyword evidence="3 6" id="KW-0479">Metal-binding</keyword>
<dbReference type="PRINTS" id="PR00606">
    <property type="entry name" value="CYTCHROMECID"/>
</dbReference>
<dbReference type="EMBL" id="SACY01000003">
    <property type="protein sequence ID" value="RVU25002.1"/>
    <property type="molecule type" value="Genomic_DNA"/>
</dbReference>
<evidence type="ECO:0000256" key="7">
    <source>
        <dbReference type="SAM" id="SignalP"/>
    </source>
</evidence>
<dbReference type="OrthoDB" id="9814063at2"/>
<dbReference type="PANTHER" id="PTHR33546:SF1">
    <property type="entry name" value="LARGE, MULTIFUNCTIONAL SECRETED PROTEIN"/>
    <property type="match status" value="1"/>
</dbReference>
<dbReference type="SUPFAM" id="SSF50952">
    <property type="entry name" value="Soluble quinoprotein glucose dehydrogenase"/>
    <property type="match status" value="1"/>
</dbReference>
<evidence type="ECO:0000313" key="9">
    <source>
        <dbReference type="EMBL" id="RVU25002.1"/>
    </source>
</evidence>
<evidence type="ECO:0000313" key="10">
    <source>
        <dbReference type="Proteomes" id="UP000282832"/>
    </source>
</evidence>
<feature type="chain" id="PRO_5019382682" description="Cytochrome c domain-containing protein" evidence="7">
    <location>
        <begin position="21"/>
        <end position="621"/>
    </location>
</feature>
<dbReference type="SUPFAM" id="SSF46626">
    <property type="entry name" value="Cytochrome c"/>
    <property type="match status" value="1"/>
</dbReference>
<protein>
    <recommendedName>
        <fullName evidence="8">Cytochrome c domain-containing protein</fullName>
    </recommendedName>
</protein>
<dbReference type="PANTHER" id="PTHR33546">
    <property type="entry name" value="LARGE, MULTIFUNCTIONAL SECRETED PROTEIN-RELATED"/>
    <property type="match status" value="1"/>
</dbReference>
<keyword evidence="1" id="KW-0813">Transport</keyword>
<dbReference type="Gene3D" id="2.120.10.30">
    <property type="entry name" value="TolB, C-terminal domain"/>
    <property type="match status" value="1"/>
</dbReference>
<organism evidence="9 10">
    <name type="scientific">Sandaracinomonas limnophila</name>
    <dbReference type="NCBI Taxonomy" id="1862386"/>
    <lineage>
        <taxon>Bacteria</taxon>
        <taxon>Pseudomonadati</taxon>
        <taxon>Bacteroidota</taxon>
        <taxon>Cytophagia</taxon>
        <taxon>Cytophagales</taxon>
        <taxon>Flectobacillaceae</taxon>
        <taxon>Sandaracinomonas</taxon>
    </lineage>
</organism>
<dbReference type="Proteomes" id="UP000282832">
    <property type="component" value="Unassembled WGS sequence"/>
</dbReference>
<dbReference type="PROSITE" id="PS51007">
    <property type="entry name" value="CYTC"/>
    <property type="match status" value="1"/>
</dbReference>
<feature type="binding site" description="covalent" evidence="6">
    <location>
        <position position="547"/>
    </location>
    <ligand>
        <name>heme c</name>
        <dbReference type="ChEBI" id="CHEBI:61717"/>
    </ligand>
</feature>
<keyword evidence="5 6" id="KW-0408">Iron</keyword>
<keyword evidence="2 6" id="KW-0349">Heme</keyword>
<evidence type="ECO:0000256" key="6">
    <source>
        <dbReference type="PIRSR" id="PIRSR602324-1"/>
    </source>
</evidence>
<dbReference type="GO" id="GO:0009055">
    <property type="term" value="F:electron transfer activity"/>
    <property type="evidence" value="ECO:0007669"/>
    <property type="project" value="InterPro"/>
</dbReference>
<evidence type="ECO:0000256" key="1">
    <source>
        <dbReference type="ARBA" id="ARBA00022448"/>
    </source>
</evidence>
<evidence type="ECO:0000256" key="2">
    <source>
        <dbReference type="ARBA" id="ARBA00022617"/>
    </source>
</evidence>
<evidence type="ECO:0000256" key="3">
    <source>
        <dbReference type="ARBA" id="ARBA00022723"/>
    </source>
</evidence>
<comment type="PTM">
    <text evidence="6">Binds 1 heme c group covalently per subunit.</text>
</comment>
<proteinExistence type="predicted"/>
<comment type="caution">
    <text evidence="9">The sequence shown here is derived from an EMBL/GenBank/DDBJ whole genome shotgun (WGS) entry which is preliminary data.</text>
</comment>
<feature type="domain" description="Cytochrome c" evidence="8">
    <location>
        <begin position="529"/>
        <end position="612"/>
    </location>
</feature>
<feature type="binding site" description="covalent" evidence="6">
    <location>
        <position position="590"/>
    </location>
    <ligand>
        <name>heme c</name>
        <dbReference type="ChEBI" id="CHEBI:61717"/>
    </ligand>
</feature>
<feature type="binding site" description="covalent" evidence="6">
    <location>
        <position position="543"/>
    </location>
    <ligand>
        <name>heme c</name>
        <dbReference type="ChEBI" id="CHEBI:61717"/>
    </ligand>
</feature>
<dbReference type="GO" id="GO:0020037">
    <property type="term" value="F:heme binding"/>
    <property type="evidence" value="ECO:0007669"/>
    <property type="project" value="InterPro"/>
</dbReference>
<reference evidence="9 10" key="1">
    <citation type="submission" date="2019-01" db="EMBL/GenBank/DDBJ databases">
        <authorList>
            <person name="Chen W.-M."/>
        </authorList>
    </citation>
    <scope>NUCLEOTIDE SEQUENCE [LARGE SCALE GENOMIC DNA]</scope>
    <source>
        <strain evidence="9 10">FSY-15</strain>
    </source>
</reference>
<evidence type="ECO:0000259" key="8">
    <source>
        <dbReference type="PROSITE" id="PS51007"/>
    </source>
</evidence>
<dbReference type="InterPro" id="IPR036909">
    <property type="entry name" value="Cyt_c-like_dom_sf"/>
</dbReference>
<name>A0A437PRY2_9BACT</name>
<dbReference type="AlphaFoldDB" id="A0A437PRY2"/>
<evidence type="ECO:0000256" key="5">
    <source>
        <dbReference type="ARBA" id="ARBA00023004"/>
    </source>
</evidence>
<dbReference type="RefSeq" id="WP_127804253.1">
    <property type="nucleotide sequence ID" value="NZ_SACY01000003.1"/>
</dbReference>
<dbReference type="InterPro" id="IPR009056">
    <property type="entry name" value="Cyt_c-like_dom"/>
</dbReference>
<dbReference type="InterPro" id="IPR011041">
    <property type="entry name" value="Quinoprot_gluc/sorb_DH_b-prop"/>
</dbReference>
<gene>
    <name evidence="9" type="ORF">EOJ36_08335</name>
</gene>
<accession>A0A437PRY2</accession>
<keyword evidence="10" id="KW-1185">Reference proteome</keyword>
<feature type="signal peptide" evidence="7">
    <location>
        <begin position="1"/>
        <end position="20"/>
    </location>
</feature>
<sequence>MKKSLYILACLLSFSLLAQKKNVPQESDFYEIKTLPIPKEIYLEIGGIATLPDGKLAVSTRRGEIWILENPYQLENHQVSYHKFASGMHEILGLAYQDGVFYCSQRGELTKVSDVNRDGVADLYEPVYQFELSGNYHEYTYGPVFDKNGDMWVSLNLAWVGFGEGKFSKWRGWFVKITKDGKLEPFAGGLRSPAGYSFNADGDLFYGENQGDWVGSGRVTQLSKGDFAGNPGGLKWAKEPNSPFKLTLEEIPDNGNPMYMAAEKVKNLKLPAVWFPHAIMGISTSDILQDTTGGKFSPFPGQYFVADQGQSKVMRMGLEKVNGVYQGFCINYREGFQSGILRERFGLDGSMFVGMTSRGWGSTGKDEYGLQRLVWNGKNPFEIKDIKVQKGGFVLSFTQPLNEASVNKLKSYALRSYIYKYQHQYGSPIIELKNLPIKSIRISDDKKQISMELDGMRRYFIHELKFPGLQSASGDNLLHETAYYTVNEFPSNDIAVNTWKSIAMEEEKAKKNDVVLEKPKQDKKTTGLISESVAQELLKKHTCVACHAKDKRIVGPAFEEIAKRKYTDQQILKLVYKPNPANWPDYATEMAPMSHVPAGDVLKIAKWINSLGNRKELENRD</sequence>
<keyword evidence="7" id="KW-0732">Signal</keyword>
<dbReference type="InterPro" id="IPR002324">
    <property type="entry name" value="Cyt_c_ID"/>
</dbReference>
<dbReference type="InterPro" id="IPR011042">
    <property type="entry name" value="6-blade_b-propeller_TolB-like"/>
</dbReference>
<keyword evidence="4" id="KW-0249">Electron transport</keyword>